<feature type="region of interest" description="Disordered" evidence="1">
    <location>
        <begin position="1"/>
        <end position="75"/>
    </location>
</feature>
<evidence type="ECO:0000313" key="2">
    <source>
        <dbReference type="EMBL" id="OSC98109.1"/>
    </source>
</evidence>
<gene>
    <name evidence="2" type="ORF">PYCCODRAFT_1439603</name>
</gene>
<evidence type="ECO:0000256" key="1">
    <source>
        <dbReference type="SAM" id="MobiDB-lite"/>
    </source>
</evidence>
<sequence>MSSEGTSPHPGLPTSACRMCKRQGGARAEEQQRQEGRGTWKKTDGGNTTAAPDQVECYPVGNLRGQLRQDRTKLR</sequence>
<dbReference type="AlphaFoldDB" id="A0A1Y2IAH8"/>
<protein>
    <submittedName>
        <fullName evidence="2">Uncharacterized protein</fullName>
    </submittedName>
</protein>
<dbReference type="EMBL" id="KZ084142">
    <property type="protein sequence ID" value="OSC98109.1"/>
    <property type="molecule type" value="Genomic_DNA"/>
</dbReference>
<proteinExistence type="predicted"/>
<accession>A0A1Y2IAH8</accession>
<feature type="compositionally biased region" description="Basic and acidic residues" evidence="1">
    <location>
        <begin position="27"/>
        <end position="44"/>
    </location>
</feature>
<organism evidence="2 3">
    <name type="scientific">Trametes coccinea (strain BRFM310)</name>
    <name type="common">Pycnoporus coccineus</name>
    <dbReference type="NCBI Taxonomy" id="1353009"/>
    <lineage>
        <taxon>Eukaryota</taxon>
        <taxon>Fungi</taxon>
        <taxon>Dikarya</taxon>
        <taxon>Basidiomycota</taxon>
        <taxon>Agaricomycotina</taxon>
        <taxon>Agaricomycetes</taxon>
        <taxon>Polyporales</taxon>
        <taxon>Polyporaceae</taxon>
        <taxon>Trametes</taxon>
    </lineage>
</organism>
<reference evidence="2 3" key="1">
    <citation type="journal article" date="2015" name="Biotechnol. Biofuels">
        <title>Enhanced degradation of softwood versus hardwood by the white-rot fungus Pycnoporus coccineus.</title>
        <authorList>
            <person name="Couturier M."/>
            <person name="Navarro D."/>
            <person name="Chevret D."/>
            <person name="Henrissat B."/>
            <person name="Piumi F."/>
            <person name="Ruiz-Duenas F.J."/>
            <person name="Martinez A.T."/>
            <person name="Grigoriev I.V."/>
            <person name="Riley R."/>
            <person name="Lipzen A."/>
            <person name="Berrin J.G."/>
            <person name="Master E.R."/>
            <person name="Rosso M.N."/>
        </authorList>
    </citation>
    <scope>NUCLEOTIDE SEQUENCE [LARGE SCALE GENOMIC DNA]</scope>
    <source>
        <strain evidence="2 3">BRFM310</strain>
    </source>
</reference>
<name>A0A1Y2IAH8_TRAC3</name>
<keyword evidence="3" id="KW-1185">Reference proteome</keyword>
<dbReference type="Proteomes" id="UP000193067">
    <property type="component" value="Unassembled WGS sequence"/>
</dbReference>
<evidence type="ECO:0000313" key="3">
    <source>
        <dbReference type="Proteomes" id="UP000193067"/>
    </source>
</evidence>